<evidence type="ECO:0000313" key="3">
    <source>
        <dbReference type="Proteomes" id="UP001163096"/>
    </source>
</evidence>
<organism evidence="2 3">
    <name type="scientific">Methanogenium organophilum</name>
    <dbReference type="NCBI Taxonomy" id="2199"/>
    <lineage>
        <taxon>Archaea</taxon>
        <taxon>Methanobacteriati</taxon>
        <taxon>Methanobacteriota</taxon>
        <taxon>Stenosarchaea group</taxon>
        <taxon>Methanomicrobia</taxon>
        <taxon>Methanomicrobiales</taxon>
        <taxon>Methanomicrobiaceae</taxon>
        <taxon>Methanogenium</taxon>
    </lineage>
</organism>
<feature type="domain" description="PEGA" evidence="1">
    <location>
        <begin position="32"/>
        <end position="97"/>
    </location>
</feature>
<proteinExistence type="predicted"/>
<dbReference type="AlphaFoldDB" id="A0A9X9S4C1"/>
<name>A0A9X9S4C1_METOG</name>
<dbReference type="KEGG" id="mou:OU421_12665"/>
<dbReference type="PANTHER" id="PTHR36194">
    <property type="entry name" value="S-LAYER-LIKE PROTEIN"/>
    <property type="match status" value="1"/>
</dbReference>
<dbReference type="PANTHER" id="PTHR36194:SF1">
    <property type="entry name" value="S-LAYER-LIKE PROTEIN"/>
    <property type="match status" value="1"/>
</dbReference>
<dbReference type="EMBL" id="CP113361">
    <property type="protein sequence ID" value="WAI01245.1"/>
    <property type="molecule type" value="Genomic_DNA"/>
</dbReference>
<dbReference type="Pfam" id="PF08308">
    <property type="entry name" value="PEGA"/>
    <property type="match status" value="3"/>
</dbReference>
<evidence type="ECO:0000259" key="1">
    <source>
        <dbReference type="Pfam" id="PF08308"/>
    </source>
</evidence>
<dbReference type="Proteomes" id="UP001163096">
    <property type="component" value="Chromosome"/>
</dbReference>
<dbReference type="InterPro" id="IPR013229">
    <property type="entry name" value="PEGA"/>
</dbReference>
<keyword evidence="3" id="KW-1185">Reference proteome</keyword>
<evidence type="ECO:0000313" key="2">
    <source>
        <dbReference type="EMBL" id="WAI01245.1"/>
    </source>
</evidence>
<protein>
    <submittedName>
        <fullName evidence="2">PEGA domain-containing protein</fullName>
    </submittedName>
</protein>
<dbReference type="GeneID" id="76835969"/>
<sequence length="279" mass="30261">MKHLHLHNGWKLLCILVALYFIVGFVAAGPPTIVITSSPSGADVYIGGAYKGTTPLDLTGRYSAGSYALEIRKDGYVSWLGSMVVKTSETTSISATLIPYKGNVYVSSEPGEATIYLDGNYVGISPKTISDIPTGTHSLTLKKDGYYDWDSEIEIVKGRTVSVNAMMETREIPYDGSINIQSTPSNAEVYLNDEFKGYTPIIVRELGPSNYHITLKLAGYQDWDGSVDVSENEQEKISANLYPLTTTEPSETTIPLSLFTVASAIGISGLAIRAIPKKE</sequence>
<feature type="domain" description="PEGA" evidence="1">
    <location>
        <begin position="176"/>
        <end position="242"/>
    </location>
</feature>
<gene>
    <name evidence="2" type="ORF">OU421_12665</name>
</gene>
<reference evidence="2" key="1">
    <citation type="submission" date="2022-11" db="EMBL/GenBank/DDBJ databases">
        <title>Complete genome sequence of Methanogenium organophilum DSM 3596.</title>
        <authorList>
            <person name="Chen S.-C."/>
            <person name="Lai S.-J."/>
            <person name="You Y.-T."/>
        </authorList>
    </citation>
    <scope>NUCLEOTIDE SEQUENCE</scope>
    <source>
        <strain evidence="2">DSM 3596</strain>
    </source>
</reference>
<feature type="domain" description="PEGA" evidence="1">
    <location>
        <begin position="102"/>
        <end position="168"/>
    </location>
</feature>
<accession>A0A9X9S4C1</accession>
<dbReference type="RefSeq" id="WP_268186469.1">
    <property type="nucleotide sequence ID" value="NZ_CP113361.1"/>
</dbReference>